<dbReference type="Gramene" id="A08p40200.2_BraZ1">
    <property type="protein sequence ID" value="A08p40200.2_BraZ1.CDS.1"/>
    <property type="gene ID" value="A08g40200.2_BraZ1"/>
</dbReference>
<dbReference type="EMBL" id="LS974625">
    <property type="protein sequence ID" value="CAG7865474.1"/>
    <property type="molecule type" value="Genomic_DNA"/>
</dbReference>
<evidence type="ECO:0000313" key="3">
    <source>
        <dbReference type="Proteomes" id="UP000694005"/>
    </source>
</evidence>
<evidence type="ECO:0000313" key="2">
    <source>
        <dbReference type="EMBL" id="CAG7900354.1"/>
    </source>
</evidence>
<dbReference type="AlphaFoldDB" id="A0A8D9CY86"/>
<dbReference type="Proteomes" id="UP000694005">
    <property type="component" value="Chromosome A09"/>
</dbReference>
<protein>
    <submittedName>
        <fullName evidence="1 2">Uncharacterized protein</fullName>
    </submittedName>
</protein>
<proteinExistence type="predicted"/>
<reference evidence="1 3" key="1">
    <citation type="submission" date="2021-07" db="EMBL/GenBank/DDBJ databases">
        <authorList>
            <consortium name="Genoscope - CEA"/>
            <person name="William W."/>
        </authorList>
    </citation>
    <scope>NUCLEOTIDE SEQUENCE [LARGE SCALE GENOMIC DNA]</scope>
</reference>
<dbReference type="EMBL" id="LS974624">
    <property type="protein sequence ID" value="CAG7900354.1"/>
    <property type="molecule type" value="Genomic_DNA"/>
</dbReference>
<dbReference type="Proteomes" id="UP000694005">
    <property type="component" value="Chromosome A08"/>
</dbReference>
<name>A0A8D9CY86_BRACM</name>
<gene>
    <name evidence="2" type="ORF">BRAPAZ1V2_A08P40200.2</name>
    <name evidence="1" type="ORF">BRAPAZ1V2_A09P59410.2</name>
</gene>
<feature type="non-terminal residue" evidence="1">
    <location>
        <position position="1"/>
    </location>
</feature>
<evidence type="ECO:0000313" key="1">
    <source>
        <dbReference type="EMBL" id="CAG7865474.1"/>
    </source>
</evidence>
<dbReference type="Gramene" id="A09p59410.2_BraZ1">
    <property type="protein sequence ID" value="A09p59410.2_BraZ1.CDS.1"/>
    <property type="gene ID" value="A09g59410.2_BraZ1"/>
</dbReference>
<accession>A0A8D9CY86</accession>
<organism evidence="1 3">
    <name type="scientific">Brassica campestris</name>
    <name type="common">Field mustard</name>
    <dbReference type="NCBI Taxonomy" id="3711"/>
    <lineage>
        <taxon>Eukaryota</taxon>
        <taxon>Viridiplantae</taxon>
        <taxon>Streptophyta</taxon>
        <taxon>Embryophyta</taxon>
        <taxon>Tracheophyta</taxon>
        <taxon>Spermatophyta</taxon>
        <taxon>Magnoliopsida</taxon>
        <taxon>eudicotyledons</taxon>
        <taxon>Gunneridae</taxon>
        <taxon>Pentapetalae</taxon>
        <taxon>rosids</taxon>
        <taxon>malvids</taxon>
        <taxon>Brassicales</taxon>
        <taxon>Brassicaceae</taxon>
        <taxon>Brassiceae</taxon>
        <taxon>Brassica</taxon>
    </lineage>
</organism>
<sequence>FRIYGVIYIFIYHTYKYNIYTHIYKSVSLTGDLTSPAQLRPSLWFVTSRLCIRLVAPLPAVRHSSASSLHAACLCYLILRLWCASTTPAVLYSKLSHTRSVSRDVCTI</sequence>